<dbReference type="EMBL" id="SFCI01000994">
    <property type="protein sequence ID" value="TFY77137.1"/>
    <property type="molecule type" value="Genomic_DNA"/>
</dbReference>
<gene>
    <name evidence="1" type="ORF">EWM64_g6875</name>
</gene>
<dbReference type="Proteomes" id="UP000298061">
    <property type="component" value="Unassembled WGS sequence"/>
</dbReference>
<evidence type="ECO:0000313" key="2">
    <source>
        <dbReference type="Proteomes" id="UP000298061"/>
    </source>
</evidence>
<name>A0A4Y9ZSV5_9AGAM</name>
<protein>
    <submittedName>
        <fullName evidence="1">Uncharacterized protein</fullName>
    </submittedName>
</protein>
<reference evidence="1 2" key="1">
    <citation type="submission" date="2019-02" db="EMBL/GenBank/DDBJ databases">
        <title>Genome sequencing of the rare red list fungi Hericium alpestre (H. flagellum).</title>
        <authorList>
            <person name="Buettner E."/>
            <person name="Kellner H."/>
        </authorList>
    </citation>
    <scope>NUCLEOTIDE SEQUENCE [LARGE SCALE GENOMIC DNA]</scope>
    <source>
        <strain evidence="1 2">DSM 108284</strain>
    </source>
</reference>
<comment type="caution">
    <text evidence="1">The sequence shown here is derived from an EMBL/GenBank/DDBJ whole genome shotgun (WGS) entry which is preliminary data.</text>
</comment>
<proteinExistence type="predicted"/>
<evidence type="ECO:0000313" key="1">
    <source>
        <dbReference type="EMBL" id="TFY77137.1"/>
    </source>
</evidence>
<organism evidence="1 2">
    <name type="scientific">Hericium alpestre</name>
    <dbReference type="NCBI Taxonomy" id="135208"/>
    <lineage>
        <taxon>Eukaryota</taxon>
        <taxon>Fungi</taxon>
        <taxon>Dikarya</taxon>
        <taxon>Basidiomycota</taxon>
        <taxon>Agaricomycotina</taxon>
        <taxon>Agaricomycetes</taxon>
        <taxon>Russulales</taxon>
        <taxon>Hericiaceae</taxon>
        <taxon>Hericium</taxon>
    </lineage>
</organism>
<sequence>MSDMKFLRENYVAHKVIDESAKVVLQNSDPDAEMEEAVWEGQGVLLDYDLPPILDCNSLPMKTIWAKQSVCLLGI</sequence>
<keyword evidence="2" id="KW-1185">Reference proteome</keyword>
<accession>A0A4Y9ZSV5</accession>
<dbReference type="AlphaFoldDB" id="A0A4Y9ZSV5"/>